<evidence type="ECO:0000313" key="3">
    <source>
        <dbReference type="EMBL" id="KXA90257.1"/>
    </source>
</evidence>
<comment type="caution">
    <text evidence="3">The sequence shown here is derived from an EMBL/GenBank/DDBJ whole genome shotgun (WGS) entry which is preliminary data.</text>
</comment>
<dbReference type="GO" id="GO:0016853">
    <property type="term" value="F:isomerase activity"/>
    <property type="evidence" value="ECO:0007669"/>
    <property type="project" value="UniProtKB-KW"/>
</dbReference>
<dbReference type="SUPFAM" id="SSF48208">
    <property type="entry name" value="Six-hairpin glycosidases"/>
    <property type="match status" value="1"/>
</dbReference>
<protein>
    <recommendedName>
        <fullName evidence="5">N-acylglucosamine 2-epimerase</fullName>
    </recommendedName>
</protein>
<accession>A0A133U7X2</accession>
<evidence type="ECO:0000313" key="4">
    <source>
        <dbReference type="Proteomes" id="UP000070163"/>
    </source>
</evidence>
<dbReference type="InterPro" id="IPR008928">
    <property type="entry name" value="6-hairpin_glycosidase_sf"/>
</dbReference>
<dbReference type="InterPro" id="IPR010819">
    <property type="entry name" value="AGE/CE"/>
</dbReference>
<dbReference type="GO" id="GO:0005975">
    <property type="term" value="P:carbohydrate metabolic process"/>
    <property type="evidence" value="ECO:0007669"/>
    <property type="project" value="InterPro"/>
</dbReference>
<dbReference type="Pfam" id="PF07221">
    <property type="entry name" value="GlcNAc_2-epim"/>
    <property type="match status" value="1"/>
</dbReference>
<dbReference type="Gene3D" id="1.50.10.10">
    <property type="match status" value="1"/>
</dbReference>
<dbReference type="InterPro" id="IPR012341">
    <property type="entry name" value="6hp_glycosidase-like_sf"/>
</dbReference>
<evidence type="ECO:0000256" key="2">
    <source>
        <dbReference type="ARBA" id="ARBA00023235"/>
    </source>
</evidence>
<dbReference type="AlphaFoldDB" id="A0A133U7X2"/>
<dbReference type="Proteomes" id="UP000070163">
    <property type="component" value="Unassembled WGS sequence"/>
</dbReference>
<gene>
    <name evidence="3" type="ORF">AKJ57_04325</name>
</gene>
<organism evidence="3 4">
    <name type="scientific">candidate division MSBL1 archaeon SCGC-AAA259A05</name>
    <dbReference type="NCBI Taxonomy" id="1698259"/>
    <lineage>
        <taxon>Archaea</taxon>
        <taxon>Methanobacteriati</taxon>
        <taxon>Methanobacteriota</taxon>
        <taxon>candidate division MSBL1</taxon>
    </lineage>
</organism>
<evidence type="ECO:0000256" key="1">
    <source>
        <dbReference type="ARBA" id="ARBA00008558"/>
    </source>
</evidence>
<reference evidence="3 4" key="1">
    <citation type="journal article" date="2016" name="Sci. Rep.">
        <title>Metabolic traits of an uncultured archaeal lineage -MSBL1- from brine pools of the Red Sea.</title>
        <authorList>
            <person name="Mwirichia R."/>
            <person name="Alam I."/>
            <person name="Rashid M."/>
            <person name="Vinu M."/>
            <person name="Ba-Alawi W."/>
            <person name="Anthony Kamau A."/>
            <person name="Kamanda Ngugi D."/>
            <person name="Goker M."/>
            <person name="Klenk H.P."/>
            <person name="Bajic V."/>
            <person name="Stingl U."/>
        </authorList>
    </citation>
    <scope>NUCLEOTIDE SEQUENCE [LARGE SCALE GENOMIC DNA]</scope>
    <source>
        <strain evidence="3">SCGC-AAA259A05</strain>
    </source>
</reference>
<keyword evidence="4" id="KW-1185">Reference proteome</keyword>
<proteinExistence type="inferred from homology"/>
<comment type="similarity">
    <text evidence="1">Belongs to the N-acylglucosamine 2-epimerase family.</text>
</comment>
<name>A0A133U7X2_9EURY</name>
<dbReference type="EMBL" id="LHXJ01000051">
    <property type="protein sequence ID" value="KXA90257.1"/>
    <property type="molecule type" value="Genomic_DNA"/>
</dbReference>
<keyword evidence="2" id="KW-0413">Isomerase</keyword>
<sequence length="104" mass="12184">MPHLARPRPFRKEATNKIKAWWVQAEAMTSALKMYNLTGDPKYLSIFKKTYDFVEKYHTDWKYGEWHSGVNEKLEPVGRKGAIYKGAYHNGRSMMECINELKGL</sequence>
<evidence type="ECO:0008006" key="5">
    <source>
        <dbReference type="Google" id="ProtNLM"/>
    </source>
</evidence>
<dbReference type="PANTHER" id="PTHR15108">
    <property type="entry name" value="N-ACYLGLUCOSAMINE-2-EPIMERASE"/>
    <property type="match status" value="1"/>
</dbReference>